<sequence length="392" mass="43881">MSQHLPGKKLFGRSLLSWLLLFCVVLSGLFASSALAEGENGVTGVVKPKVYTLAPRQVSDSPKLIEYSMPTKYSMPFALAVAKDNKIWITLMSAHTLALLDPVTNELKEYRIPSTEGIPTIGWKYDPRNRVIPDETFTNYSIGNPASVIVDKTGDVWFVMQLGNSVVRFNPEKEEFTEFIVPVKNAQPYDLVADSKGKIWFINKNAGSIGYLDPARQKMGALKLPRGTNMMGITVDKNDKIWVGDVTSNTIGRYDPETKKIRKFPINIPMAQPGQMKFGPNGILWFCALRSQQLGSMFTDRGIIAMTDLPGYNTVPQALAPAKDGKIWFVDSMTNKYGYFDSLKVRWEMFDIKRANAQPMDIVVDNNDDLWFTQSDRDANSIVKIVNSTVPE</sequence>
<dbReference type="EMBL" id="UOGC01000047">
    <property type="protein sequence ID" value="VAX17211.1"/>
    <property type="molecule type" value="Genomic_DNA"/>
</dbReference>
<dbReference type="InterPro" id="IPR051344">
    <property type="entry name" value="Vgb"/>
</dbReference>
<accession>A0A3B1BRN2</accession>
<dbReference type="Gene3D" id="2.130.10.10">
    <property type="entry name" value="YVTN repeat-like/Quinoprotein amine dehydrogenase"/>
    <property type="match status" value="2"/>
</dbReference>
<dbReference type="PANTHER" id="PTHR40274:SF3">
    <property type="entry name" value="VIRGINIAMYCIN B LYASE"/>
    <property type="match status" value="1"/>
</dbReference>
<dbReference type="PANTHER" id="PTHR40274">
    <property type="entry name" value="VIRGINIAMYCIN B LYASE"/>
    <property type="match status" value="1"/>
</dbReference>
<dbReference type="Pfam" id="PF24684">
    <property type="entry name" value="Vgb_lyase"/>
    <property type="match status" value="1"/>
</dbReference>
<dbReference type="InterPro" id="IPR015943">
    <property type="entry name" value="WD40/YVTN_repeat-like_dom_sf"/>
</dbReference>
<gene>
    <name evidence="1" type="ORF">MNBD_NITROSPINAE01-1122</name>
</gene>
<name>A0A3B1BRN2_9ZZZZ</name>
<reference evidence="1" key="1">
    <citation type="submission" date="2018-06" db="EMBL/GenBank/DDBJ databases">
        <authorList>
            <person name="Zhirakovskaya E."/>
        </authorList>
    </citation>
    <scope>NUCLEOTIDE SEQUENCE</scope>
</reference>
<organism evidence="1">
    <name type="scientific">hydrothermal vent metagenome</name>
    <dbReference type="NCBI Taxonomy" id="652676"/>
    <lineage>
        <taxon>unclassified sequences</taxon>
        <taxon>metagenomes</taxon>
        <taxon>ecological metagenomes</taxon>
    </lineage>
</organism>
<protein>
    <submittedName>
        <fullName evidence="1">Uncharacterized protein</fullName>
    </submittedName>
</protein>
<dbReference type="AlphaFoldDB" id="A0A3B1BRN2"/>
<proteinExistence type="predicted"/>
<dbReference type="SUPFAM" id="SSF101898">
    <property type="entry name" value="NHL repeat"/>
    <property type="match status" value="1"/>
</dbReference>
<evidence type="ECO:0000313" key="1">
    <source>
        <dbReference type="EMBL" id="VAX17211.1"/>
    </source>
</evidence>